<accession>K9YKF7</accession>
<protein>
    <recommendedName>
        <fullName evidence="8">4-hydroxythreonine-4-phosphate dehydrogenase</fullName>
        <ecNumber evidence="8">1.1.1.262</ecNumber>
    </recommendedName>
    <alternativeName>
        <fullName evidence="8">4-(phosphohydroxy)-L-threonine dehydrogenase</fullName>
    </alternativeName>
</protein>
<dbReference type="GO" id="GO:0050570">
    <property type="term" value="F:4-hydroxythreonine-4-phosphate dehydrogenase activity"/>
    <property type="evidence" value="ECO:0007669"/>
    <property type="project" value="UniProtKB-UniRule"/>
</dbReference>
<dbReference type="eggNOG" id="COG1995">
    <property type="taxonomic scope" value="Bacteria"/>
</dbReference>
<gene>
    <name evidence="8" type="primary">pdxA</name>
    <name evidence="9" type="ordered locus">Cyast_0980</name>
</gene>
<dbReference type="SUPFAM" id="SSF53659">
    <property type="entry name" value="Isocitrate/Isopropylmalate dehydrogenase-like"/>
    <property type="match status" value="1"/>
</dbReference>
<keyword evidence="4 8" id="KW-0521">NADP</keyword>
<dbReference type="Pfam" id="PF04166">
    <property type="entry name" value="PdxA"/>
    <property type="match status" value="1"/>
</dbReference>
<evidence type="ECO:0000256" key="6">
    <source>
        <dbReference type="ARBA" id="ARBA00023027"/>
    </source>
</evidence>
<dbReference type="HOGENOM" id="CLU_040168_1_0_3"/>
<evidence type="ECO:0000313" key="10">
    <source>
        <dbReference type="Proteomes" id="UP000010483"/>
    </source>
</evidence>
<dbReference type="UniPathway" id="UPA00244">
    <property type="reaction ID" value="UER00312"/>
</dbReference>
<comment type="catalytic activity">
    <reaction evidence="8">
        <text>4-(phosphooxy)-L-threonine + NAD(+) = 3-amino-2-oxopropyl phosphate + CO2 + NADH</text>
        <dbReference type="Rhea" id="RHEA:32275"/>
        <dbReference type="ChEBI" id="CHEBI:16526"/>
        <dbReference type="ChEBI" id="CHEBI:57279"/>
        <dbReference type="ChEBI" id="CHEBI:57540"/>
        <dbReference type="ChEBI" id="CHEBI:57945"/>
        <dbReference type="ChEBI" id="CHEBI:58452"/>
        <dbReference type="EC" id="1.1.1.262"/>
    </reaction>
</comment>
<dbReference type="NCBIfam" id="TIGR00557">
    <property type="entry name" value="pdxA"/>
    <property type="match status" value="1"/>
</dbReference>
<comment type="function">
    <text evidence="8">Catalyzes the NAD(P)-dependent oxidation of 4-(phosphooxy)-L-threonine (HTP) into 2-amino-3-oxo-4-(phosphooxy)butyric acid which spontaneously decarboxylates to form 3-amino-2-oxopropyl phosphate (AHAP).</text>
</comment>
<proteinExistence type="inferred from homology"/>
<evidence type="ECO:0000256" key="7">
    <source>
        <dbReference type="ARBA" id="ARBA00023096"/>
    </source>
</evidence>
<keyword evidence="7 8" id="KW-0664">Pyridoxine biosynthesis</keyword>
<keyword evidence="3 8" id="KW-0479">Metal-binding</keyword>
<dbReference type="Gene3D" id="3.40.718.10">
    <property type="entry name" value="Isopropylmalate Dehydrogenase"/>
    <property type="match status" value="1"/>
</dbReference>
<dbReference type="HAMAP" id="MF_00536">
    <property type="entry name" value="PdxA"/>
    <property type="match status" value="1"/>
</dbReference>
<evidence type="ECO:0000256" key="8">
    <source>
        <dbReference type="HAMAP-Rule" id="MF_00536"/>
    </source>
</evidence>
<dbReference type="EMBL" id="CP003940">
    <property type="protein sequence ID" value="AFZ46952.1"/>
    <property type="molecule type" value="Genomic_DNA"/>
</dbReference>
<comment type="subunit">
    <text evidence="8">Homodimer.</text>
</comment>
<dbReference type="GO" id="GO:0042823">
    <property type="term" value="P:pyridoxal phosphate biosynthetic process"/>
    <property type="evidence" value="ECO:0007669"/>
    <property type="project" value="UniProtKB-UniRule"/>
</dbReference>
<dbReference type="PANTHER" id="PTHR30004:SF6">
    <property type="entry name" value="D-THREONATE 4-PHOSPHATE DEHYDROGENASE"/>
    <property type="match status" value="1"/>
</dbReference>
<evidence type="ECO:0000256" key="3">
    <source>
        <dbReference type="ARBA" id="ARBA00022723"/>
    </source>
</evidence>
<dbReference type="PANTHER" id="PTHR30004">
    <property type="entry name" value="4-HYDROXYTHREONINE-4-PHOSPHATE DEHYDROGENASE"/>
    <property type="match status" value="1"/>
</dbReference>
<dbReference type="GO" id="GO:0008615">
    <property type="term" value="P:pyridoxine biosynthetic process"/>
    <property type="evidence" value="ECO:0007669"/>
    <property type="project" value="UniProtKB-UniRule"/>
</dbReference>
<dbReference type="GO" id="GO:0046872">
    <property type="term" value="F:metal ion binding"/>
    <property type="evidence" value="ECO:0007669"/>
    <property type="project" value="UniProtKB-UniRule"/>
</dbReference>
<dbReference type="PATRIC" id="fig|292563.3.peg.1029"/>
<keyword evidence="10" id="KW-1185">Reference proteome</keyword>
<comment type="pathway">
    <text evidence="8">Cofactor biosynthesis; pyridoxine 5'-phosphate biosynthesis; pyridoxine 5'-phosphate from D-erythrose 4-phosphate: step 4/5.</text>
</comment>
<feature type="binding site" evidence="8">
    <location>
        <position position="229"/>
    </location>
    <ligand>
        <name>a divalent metal cation</name>
        <dbReference type="ChEBI" id="CHEBI:60240"/>
        <note>ligand shared between dimeric partners</note>
    </ligand>
</feature>
<organism evidence="9 10">
    <name type="scientific">Cyanobacterium stanieri (strain ATCC 29140 / PCC 7202)</name>
    <dbReference type="NCBI Taxonomy" id="292563"/>
    <lineage>
        <taxon>Bacteria</taxon>
        <taxon>Bacillati</taxon>
        <taxon>Cyanobacteriota</taxon>
        <taxon>Cyanophyceae</taxon>
        <taxon>Oscillatoriophycideae</taxon>
        <taxon>Chroococcales</taxon>
        <taxon>Geminocystaceae</taxon>
        <taxon>Cyanobacterium</taxon>
    </lineage>
</organism>
<feature type="binding site" evidence="8">
    <location>
        <position position="302"/>
    </location>
    <ligand>
        <name>substrate</name>
    </ligand>
</feature>
<evidence type="ECO:0000256" key="5">
    <source>
        <dbReference type="ARBA" id="ARBA00023002"/>
    </source>
</evidence>
<dbReference type="InterPro" id="IPR005255">
    <property type="entry name" value="PdxA_fam"/>
</dbReference>
<reference evidence="10" key="1">
    <citation type="journal article" date="2013" name="Proc. Natl. Acad. Sci. U.S.A.">
        <title>Improving the coverage of the cyanobacterial phylum using diversity-driven genome sequencing.</title>
        <authorList>
            <person name="Shih P.M."/>
            <person name="Wu D."/>
            <person name="Latifi A."/>
            <person name="Axen S.D."/>
            <person name="Fewer D.P."/>
            <person name="Talla E."/>
            <person name="Calteau A."/>
            <person name="Cai F."/>
            <person name="Tandeau de Marsac N."/>
            <person name="Rippka R."/>
            <person name="Herdman M."/>
            <person name="Sivonen K."/>
            <person name="Coursin T."/>
            <person name="Laurent T."/>
            <person name="Goodwin L."/>
            <person name="Nolan M."/>
            <person name="Davenport K.W."/>
            <person name="Han C.S."/>
            <person name="Rubin E.M."/>
            <person name="Eisen J.A."/>
            <person name="Woyke T."/>
            <person name="Gugger M."/>
            <person name="Kerfeld C.A."/>
        </authorList>
    </citation>
    <scope>NUCLEOTIDE SEQUENCE [LARGE SCALE GENOMIC DNA]</scope>
    <source>
        <strain evidence="10">ATCC 29140 / PCC 7202</strain>
    </source>
</reference>
<comment type="subcellular location">
    <subcellularLocation>
        <location evidence="8">Cytoplasm</location>
    </subcellularLocation>
</comment>
<evidence type="ECO:0000313" key="9">
    <source>
        <dbReference type="EMBL" id="AFZ46952.1"/>
    </source>
</evidence>
<dbReference type="STRING" id="292563.Cyast_0980"/>
<keyword evidence="6 8" id="KW-0520">NAD</keyword>
<evidence type="ECO:0000256" key="1">
    <source>
        <dbReference type="ARBA" id="ARBA00009464"/>
    </source>
</evidence>
<dbReference type="NCBIfam" id="NF002744">
    <property type="entry name" value="PRK02746.1"/>
    <property type="match status" value="1"/>
</dbReference>
<feature type="binding site" evidence="8">
    <location>
        <position position="149"/>
    </location>
    <ligand>
        <name>substrate</name>
    </ligand>
</feature>
<comment type="similarity">
    <text evidence="1">Belongs to the PdxA family. PdxA2 subfamily.</text>
</comment>
<evidence type="ECO:0000256" key="2">
    <source>
        <dbReference type="ARBA" id="ARBA00022490"/>
    </source>
</evidence>
<dbReference type="GO" id="GO:0051287">
    <property type="term" value="F:NAD binding"/>
    <property type="evidence" value="ECO:0007669"/>
    <property type="project" value="InterPro"/>
</dbReference>
<comment type="miscellaneous">
    <text evidence="8">The active site is located at the dimer interface.</text>
</comment>
<comment type="caution">
    <text evidence="8">Lacks conserved residue(s) required for the propagation of feature annotation.</text>
</comment>
<dbReference type="Proteomes" id="UP000010483">
    <property type="component" value="Chromosome"/>
</dbReference>
<dbReference type="EC" id="1.1.1.262" evidence="8"/>
<dbReference type="KEGG" id="csn:Cyast_0980"/>
<feature type="binding site" evidence="8">
    <location>
        <position position="311"/>
    </location>
    <ligand>
        <name>substrate</name>
    </ligand>
</feature>
<dbReference type="GO" id="GO:0005737">
    <property type="term" value="C:cytoplasm"/>
    <property type="evidence" value="ECO:0007669"/>
    <property type="project" value="UniProtKB-SubCell"/>
</dbReference>
<sequence>MTIKQWLKVQNYFTVNLLNINNNKVNLVLTMGDAAGIGSEVILKALADPLITDHANITIIGDRPWLDHTYHTLNPTSNLAHPDKFNIIELPHTLNPSWGNGDAHTGEASFLYLEKAIELTLEGKFEGIVTAPIAKYLWQKAGYDYPGQTEVLAIKSNTDKFGMMFVGESPRTGWILKTLLATTHIPLNQVSATLNPQLMTLKLELLLDTLKKDFNLDTPTIAIAGLNPHSGEDGKLGTEEKEWLQEWFSQAQTKYSPAKLIGLLPPDTMWVKPFQAWYDDSNIKVADAFLALYHDQGLIPVKAMAFDQAINTTIGLPFIRTSPDHGTAFDIAGKGIANPTSMKSAIKLAIKFCQNRRHQTN</sequence>
<feature type="binding site" evidence="8">
    <location>
        <position position="294"/>
    </location>
    <ligand>
        <name>a divalent metal cation</name>
        <dbReference type="ChEBI" id="CHEBI:60240"/>
        <note>ligand shared between dimeric partners</note>
    </ligand>
</feature>
<keyword evidence="5 8" id="KW-0560">Oxidoreductase</keyword>
<evidence type="ECO:0000256" key="4">
    <source>
        <dbReference type="ARBA" id="ARBA00022857"/>
    </source>
</evidence>
<keyword evidence="2 8" id="KW-0963">Cytoplasm</keyword>
<feature type="binding site" evidence="8">
    <location>
        <position position="184"/>
    </location>
    <ligand>
        <name>a divalent metal cation</name>
        <dbReference type="ChEBI" id="CHEBI:60240"/>
        <note>ligand shared between dimeric partners</note>
    </ligand>
</feature>
<dbReference type="InterPro" id="IPR037510">
    <property type="entry name" value="PdxA"/>
</dbReference>
<comment type="cofactor">
    <cofactor evidence="8">
        <name>a divalent metal cation</name>
        <dbReference type="ChEBI" id="CHEBI:60240"/>
    </cofactor>
    <text evidence="8">Binds 1 divalent metal cation per subunit.</text>
</comment>
<dbReference type="AlphaFoldDB" id="K9YKF7"/>
<name>K9YKF7_CYASC</name>
<feature type="binding site" evidence="8">
    <location>
        <position position="320"/>
    </location>
    <ligand>
        <name>substrate</name>
    </ligand>
</feature>